<dbReference type="InterPro" id="IPR018640">
    <property type="entry name" value="DUF2063"/>
</dbReference>
<dbReference type="InterPro" id="IPR044922">
    <property type="entry name" value="DUF2063_N_sf"/>
</dbReference>
<dbReference type="OrthoDB" id="4146344at2"/>
<evidence type="ECO:0000313" key="4">
    <source>
        <dbReference type="Proteomes" id="UP000242133"/>
    </source>
</evidence>
<accession>A0A2P8EQV2</accession>
<proteinExistence type="predicted"/>
<evidence type="ECO:0000259" key="1">
    <source>
        <dbReference type="Pfam" id="PF09836"/>
    </source>
</evidence>
<feature type="domain" description="NGO1945-like C-terminal" evidence="2">
    <location>
        <begin position="153"/>
        <end position="248"/>
    </location>
</feature>
<dbReference type="Gene3D" id="3.90.930.50">
    <property type="match status" value="1"/>
</dbReference>
<feature type="domain" description="Putative DNA-binding" evidence="1">
    <location>
        <begin position="13"/>
        <end position="96"/>
    </location>
</feature>
<evidence type="ECO:0000259" key="2">
    <source>
        <dbReference type="Pfam" id="PF22106"/>
    </source>
</evidence>
<dbReference type="RefSeq" id="WP_106592874.1">
    <property type="nucleotide sequence ID" value="NZ_PYGI01000022.1"/>
</dbReference>
<comment type="caution">
    <text evidence="3">The sequence shown here is derived from an EMBL/GenBank/DDBJ whole genome shotgun (WGS) entry which is preliminary data.</text>
</comment>
<dbReference type="Pfam" id="PF22106">
    <property type="entry name" value="NGO1945_C"/>
    <property type="match status" value="1"/>
</dbReference>
<sequence length="265" mass="30865">MTVCTPEPDFIRRQRRFADQIRNPDQPLPEGIDARRMQVYVDLFFNNIAGFLQGAFPVYRSLCSDSFWQAEVRRFIQQYGAQSPLFRDLAQAYRDYVEQHRTPQPDDLPFLQELLHYEWIELALDIAEDDPFADWPPVNISTEQLLQEHPIVSPLAWSLGYQWPVHRISTECRPDCPPEQPTWLLVYRNREDAVKFIELNAISARLLWRLHEAPALSGLQALEQMADELPHIPRDTLCQGGVDLLQQFQRDGVVLGTQPCEERQP</sequence>
<dbReference type="Proteomes" id="UP000242133">
    <property type="component" value="Unassembled WGS sequence"/>
</dbReference>
<dbReference type="InterPro" id="IPR054098">
    <property type="entry name" value="NGO1945-like_C"/>
</dbReference>
<dbReference type="EMBL" id="PYGI01000022">
    <property type="protein sequence ID" value="PSL11825.1"/>
    <property type="molecule type" value="Genomic_DNA"/>
</dbReference>
<evidence type="ECO:0008006" key="5">
    <source>
        <dbReference type="Google" id="ProtNLM"/>
    </source>
</evidence>
<name>A0A2P8EQV2_9GAMM</name>
<organism evidence="3 4">
    <name type="scientific">Marinobacterium halophilum</name>
    <dbReference type="NCBI Taxonomy" id="267374"/>
    <lineage>
        <taxon>Bacteria</taxon>
        <taxon>Pseudomonadati</taxon>
        <taxon>Pseudomonadota</taxon>
        <taxon>Gammaproteobacteria</taxon>
        <taxon>Oceanospirillales</taxon>
        <taxon>Oceanospirillaceae</taxon>
        <taxon>Marinobacterium</taxon>
    </lineage>
</organism>
<dbReference type="Pfam" id="PF09836">
    <property type="entry name" value="DUF2063"/>
    <property type="match status" value="1"/>
</dbReference>
<protein>
    <recommendedName>
        <fullName evidence="5">DNA-binding domain-containing protein</fullName>
    </recommendedName>
</protein>
<keyword evidence="4" id="KW-1185">Reference proteome</keyword>
<dbReference type="AlphaFoldDB" id="A0A2P8EQV2"/>
<reference evidence="3 4" key="1">
    <citation type="submission" date="2018-03" db="EMBL/GenBank/DDBJ databases">
        <title>Genomic Encyclopedia of Archaeal and Bacterial Type Strains, Phase II (KMG-II): from individual species to whole genera.</title>
        <authorList>
            <person name="Goeker M."/>
        </authorList>
    </citation>
    <scope>NUCLEOTIDE SEQUENCE [LARGE SCALE GENOMIC DNA]</scope>
    <source>
        <strain evidence="3 4">DSM 17586</strain>
    </source>
</reference>
<gene>
    <name evidence="3" type="ORF">CLV44_12248</name>
</gene>
<evidence type="ECO:0000313" key="3">
    <source>
        <dbReference type="EMBL" id="PSL11825.1"/>
    </source>
</evidence>
<dbReference type="Gene3D" id="1.10.150.690">
    <property type="entry name" value="DUF2063"/>
    <property type="match status" value="1"/>
</dbReference>